<evidence type="ECO:0000313" key="3">
    <source>
        <dbReference type="Proteomes" id="UP000233551"/>
    </source>
</evidence>
<gene>
    <name evidence="2" type="ORF">CRG98_022276</name>
</gene>
<keyword evidence="1" id="KW-1133">Transmembrane helix</keyword>
<keyword evidence="1" id="KW-0812">Transmembrane</keyword>
<keyword evidence="1" id="KW-0472">Membrane</keyword>
<proteinExistence type="predicted"/>
<feature type="transmembrane region" description="Helical" evidence="1">
    <location>
        <begin position="35"/>
        <end position="61"/>
    </location>
</feature>
<evidence type="ECO:0000256" key="1">
    <source>
        <dbReference type="SAM" id="Phobius"/>
    </source>
</evidence>
<evidence type="ECO:0000313" key="2">
    <source>
        <dbReference type="EMBL" id="PKI57331.1"/>
    </source>
</evidence>
<dbReference type="EMBL" id="PGOL01001512">
    <property type="protein sequence ID" value="PKI57331.1"/>
    <property type="molecule type" value="Genomic_DNA"/>
</dbReference>
<protein>
    <submittedName>
        <fullName evidence="2">Uncharacterized protein</fullName>
    </submittedName>
</protein>
<accession>A0A2I0JM29</accession>
<feature type="transmembrane region" description="Helical" evidence="1">
    <location>
        <begin position="7"/>
        <end position="29"/>
    </location>
</feature>
<sequence length="112" mass="11928">MAAPRRLIYGDLIVLSEVDFMAEFAVTVFNGVPKVAMAFLLLLFVIGKVHAVAVSPFLPVITPSPSPIRPRMVSGDSNGAAASSNPTSLIDWLFPLSSSDGLFSWPPVSSPR</sequence>
<comment type="caution">
    <text evidence="2">The sequence shown here is derived from an EMBL/GenBank/DDBJ whole genome shotgun (WGS) entry which is preliminary data.</text>
</comment>
<name>A0A2I0JM29_PUNGR</name>
<reference evidence="2 3" key="1">
    <citation type="submission" date="2017-11" db="EMBL/GenBank/DDBJ databases">
        <title>De-novo sequencing of pomegranate (Punica granatum L.) genome.</title>
        <authorList>
            <person name="Akparov Z."/>
            <person name="Amiraslanov A."/>
            <person name="Hajiyeva S."/>
            <person name="Abbasov M."/>
            <person name="Kaur K."/>
            <person name="Hamwieh A."/>
            <person name="Solovyev V."/>
            <person name="Salamov A."/>
            <person name="Braich B."/>
            <person name="Kosarev P."/>
            <person name="Mahmoud A."/>
            <person name="Hajiyev E."/>
            <person name="Babayeva S."/>
            <person name="Izzatullayeva V."/>
            <person name="Mammadov A."/>
            <person name="Mammadov A."/>
            <person name="Sharifova S."/>
            <person name="Ojaghi J."/>
            <person name="Eynullazada K."/>
            <person name="Bayramov B."/>
            <person name="Abdulazimova A."/>
            <person name="Shahmuradov I."/>
        </authorList>
    </citation>
    <scope>NUCLEOTIDE SEQUENCE [LARGE SCALE GENOMIC DNA]</scope>
    <source>
        <strain evidence="3">cv. AG2017</strain>
        <tissue evidence="2">Leaf</tissue>
    </source>
</reference>
<organism evidence="2 3">
    <name type="scientific">Punica granatum</name>
    <name type="common">Pomegranate</name>
    <dbReference type="NCBI Taxonomy" id="22663"/>
    <lineage>
        <taxon>Eukaryota</taxon>
        <taxon>Viridiplantae</taxon>
        <taxon>Streptophyta</taxon>
        <taxon>Embryophyta</taxon>
        <taxon>Tracheophyta</taxon>
        <taxon>Spermatophyta</taxon>
        <taxon>Magnoliopsida</taxon>
        <taxon>eudicotyledons</taxon>
        <taxon>Gunneridae</taxon>
        <taxon>Pentapetalae</taxon>
        <taxon>rosids</taxon>
        <taxon>malvids</taxon>
        <taxon>Myrtales</taxon>
        <taxon>Lythraceae</taxon>
        <taxon>Punica</taxon>
    </lineage>
</organism>
<dbReference type="AlphaFoldDB" id="A0A2I0JM29"/>
<keyword evidence="3" id="KW-1185">Reference proteome</keyword>
<dbReference type="Proteomes" id="UP000233551">
    <property type="component" value="Unassembled WGS sequence"/>
</dbReference>